<evidence type="ECO:0000256" key="3">
    <source>
        <dbReference type="SAM" id="SignalP"/>
    </source>
</evidence>
<feature type="transmembrane region" description="Helical" evidence="2">
    <location>
        <begin position="315"/>
        <end position="337"/>
    </location>
</feature>
<evidence type="ECO:0000256" key="1">
    <source>
        <dbReference type="SAM" id="MobiDB-lite"/>
    </source>
</evidence>
<feature type="compositionally biased region" description="Acidic residues" evidence="1">
    <location>
        <begin position="267"/>
        <end position="277"/>
    </location>
</feature>
<organism evidence="4 5">
    <name type="scientific">Tritrichomonas musculus</name>
    <dbReference type="NCBI Taxonomy" id="1915356"/>
    <lineage>
        <taxon>Eukaryota</taxon>
        <taxon>Metamonada</taxon>
        <taxon>Parabasalia</taxon>
        <taxon>Tritrichomonadida</taxon>
        <taxon>Tritrichomonadidae</taxon>
        <taxon>Tritrichomonas</taxon>
    </lineage>
</organism>
<dbReference type="EMBL" id="JAPFFF010000008">
    <property type="protein sequence ID" value="KAK8884556.1"/>
    <property type="molecule type" value="Genomic_DNA"/>
</dbReference>
<keyword evidence="3" id="KW-0732">Signal</keyword>
<feature type="compositionally biased region" description="Basic and acidic residues" evidence="1">
    <location>
        <begin position="292"/>
        <end position="308"/>
    </location>
</feature>
<keyword evidence="2" id="KW-0812">Transmembrane</keyword>
<feature type="region of interest" description="Disordered" evidence="1">
    <location>
        <begin position="243"/>
        <end position="308"/>
    </location>
</feature>
<protein>
    <recommendedName>
        <fullName evidence="6">Transmembrane protein</fullName>
    </recommendedName>
</protein>
<proteinExistence type="predicted"/>
<feature type="region of interest" description="Disordered" evidence="1">
    <location>
        <begin position="463"/>
        <end position="490"/>
    </location>
</feature>
<comment type="caution">
    <text evidence="4">The sequence shown here is derived from an EMBL/GenBank/DDBJ whole genome shotgun (WGS) entry which is preliminary data.</text>
</comment>
<evidence type="ECO:0000256" key="2">
    <source>
        <dbReference type="SAM" id="Phobius"/>
    </source>
</evidence>
<sequence>MFFLLISHILSISCKHSVDVENKPMRYTFDVDEGELICINSSLPFLTVVFHNSIVKATYYLQANLNSMSESGNFLFPSENGGISFGAKKGSIDVMALLPGNVSFSVFSFPPVCLGRYVTTKQTNEIVLKDVFGPFQKGHYCIWYPQSSFTVTGSEAPEAPDSVSICEKSSDCDDPFSDRQLSASVKNPSFFKINAHTIDFYKHFQLDLISQSKRPLIPFDMSAVIDISQTTLFEITSPKKFKKEDSDKDKLDDEEEDDEKNVRKEEEKEEEGQQDQDDNNHNFNNNNNNIQKRIEIPPMHDNRRSSRKEISTGEIMAMVTVICAIIVTFVSCFLCGGTNNICKHLKMYQGRQRLVEDEHRQSETRLLGNQQGQQPVMVTMMPVYSNQNQQMPLTGIYFPPVTSEDAANIPQLANQNNNQNIQPQPLLILPNPPQNSNNQQSQQNQQPQYFYSQQGFYPQYAIVQPPQGFGNQQVQNPVNSNTNTTTPTNE</sequence>
<accession>A0ABR2K1G7</accession>
<gene>
    <name evidence="4" type="ORF">M9Y10_043670</name>
</gene>
<feature type="region of interest" description="Disordered" evidence="1">
    <location>
        <begin position="415"/>
        <end position="446"/>
    </location>
</feature>
<feature type="signal peptide" evidence="3">
    <location>
        <begin position="1"/>
        <end position="17"/>
    </location>
</feature>
<evidence type="ECO:0000313" key="4">
    <source>
        <dbReference type="EMBL" id="KAK8884556.1"/>
    </source>
</evidence>
<name>A0ABR2K1G7_9EUKA</name>
<reference evidence="4 5" key="1">
    <citation type="submission" date="2024-04" db="EMBL/GenBank/DDBJ databases">
        <title>Tritrichomonas musculus Genome.</title>
        <authorList>
            <person name="Alves-Ferreira E."/>
            <person name="Grigg M."/>
            <person name="Lorenzi H."/>
            <person name="Galac M."/>
        </authorList>
    </citation>
    <scope>NUCLEOTIDE SEQUENCE [LARGE SCALE GENOMIC DNA]</scope>
    <source>
        <strain evidence="4 5">EAF2021</strain>
    </source>
</reference>
<dbReference type="Proteomes" id="UP001470230">
    <property type="component" value="Unassembled WGS sequence"/>
</dbReference>
<keyword evidence="5" id="KW-1185">Reference proteome</keyword>
<feature type="compositionally biased region" description="Low complexity" evidence="1">
    <location>
        <begin position="281"/>
        <end position="291"/>
    </location>
</feature>
<evidence type="ECO:0000313" key="5">
    <source>
        <dbReference type="Proteomes" id="UP001470230"/>
    </source>
</evidence>
<feature type="compositionally biased region" description="Low complexity" evidence="1">
    <location>
        <begin position="471"/>
        <end position="490"/>
    </location>
</feature>
<feature type="chain" id="PRO_5045990743" description="Transmembrane protein" evidence="3">
    <location>
        <begin position="18"/>
        <end position="490"/>
    </location>
</feature>
<evidence type="ECO:0008006" key="6">
    <source>
        <dbReference type="Google" id="ProtNLM"/>
    </source>
</evidence>
<keyword evidence="2" id="KW-0472">Membrane</keyword>
<keyword evidence="2" id="KW-1133">Transmembrane helix</keyword>